<dbReference type="Proteomes" id="UP000027473">
    <property type="component" value="Unassembled WGS sequence"/>
</dbReference>
<organism evidence="1 2">
    <name type="scientific">Fusobacterium necrophorum BL</name>
    <dbReference type="NCBI Taxonomy" id="1441732"/>
    <lineage>
        <taxon>Bacteria</taxon>
        <taxon>Fusobacteriati</taxon>
        <taxon>Fusobacteriota</taxon>
        <taxon>Fusobacteriia</taxon>
        <taxon>Fusobacteriales</taxon>
        <taxon>Fusobacteriaceae</taxon>
        <taxon>Fusobacterium</taxon>
    </lineage>
</organism>
<evidence type="ECO:0000313" key="1">
    <source>
        <dbReference type="EMBL" id="KDE64536.1"/>
    </source>
</evidence>
<gene>
    <name evidence="1" type="ORF">FUSO3_02585</name>
</gene>
<dbReference type="AlphaFoldDB" id="A0AB73BXX6"/>
<name>A0AB73BXX6_9FUSO</name>
<protein>
    <submittedName>
        <fullName evidence="1">Uncharacterized protein</fullName>
    </submittedName>
</protein>
<dbReference type="EMBL" id="JAAC01000034">
    <property type="protein sequence ID" value="KDE64536.1"/>
    <property type="molecule type" value="Genomic_DNA"/>
</dbReference>
<accession>A0AB73BXX6</accession>
<proteinExistence type="predicted"/>
<sequence length="46" mass="5585">MKTKLKKKNEIFKKILGIKSLKFRECGIYYCNLQFSIFINYLITYT</sequence>
<comment type="caution">
    <text evidence="1">The sequence shown here is derived from an EMBL/GenBank/DDBJ whole genome shotgun (WGS) entry which is preliminary data.</text>
</comment>
<evidence type="ECO:0000313" key="2">
    <source>
        <dbReference type="Proteomes" id="UP000027473"/>
    </source>
</evidence>
<reference evidence="1 2" key="1">
    <citation type="submission" date="2014-01" db="EMBL/GenBank/DDBJ databases">
        <title>Comparative genomics of Fusobacterium necrophorum wild isolates.</title>
        <authorList>
            <person name="Kittichotirat W."/>
            <person name="Bumgarner R.E."/>
            <person name="Lawrence P."/>
        </authorList>
    </citation>
    <scope>NUCLEOTIDE SEQUENCE [LARGE SCALE GENOMIC DNA]</scope>
    <source>
        <strain evidence="1 2">BL</strain>
    </source>
</reference>